<dbReference type="EMBL" id="CP021111">
    <property type="protein sequence ID" value="ARP95729.1"/>
    <property type="molecule type" value="Genomic_DNA"/>
</dbReference>
<dbReference type="GO" id="GO:0005886">
    <property type="term" value="C:plasma membrane"/>
    <property type="evidence" value="ECO:0007669"/>
    <property type="project" value="InterPro"/>
</dbReference>
<protein>
    <recommendedName>
        <fullName evidence="7">Lipopolysaccharide assembly protein A domain-containing protein</fullName>
    </recommendedName>
</protein>
<dbReference type="STRING" id="463040.CAL15_15915"/>
<dbReference type="AlphaFoldDB" id="A0A1W6ZEI2"/>
<keyword evidence="2 6" id="KW-0812">Transmembrane</keyword>
<sequence length="108" mass="11994">MRYLVWALRLLVFVAVLMFALKNTQPVEVTFYADYVVHNVPLIVVMLATFVVGALFGLLLSVPAVMRRRREAMRLRREVERLQAAANGTATPNPATVAPESVAPMSPL</sequence>
<proteinExistence type="predicted"/>
<evidence type="ECO:0000256" key="6">
    <source>
        <dbReference type="SAM" id="Phobius"/>
    </source>
</evidence>
<keyword evidence="4 6" id="KW-0472">Membrane</keyword>
<dbReference type="InterPro" id="IPR010445">
    <property type="entry name" value="LapA_dom"/>
</dbReference>
<evidence type="ECO:0000259" key="7">
    <source>
        <dbReference type="Pfam" id="PF06305"/>
    </source>
</evidence>
<evidence type="ECO:0000256" key="1">
    <source>
        <dbReference type="ARBA" id="ARBA00022475"/>
    </source>
</evidence>
<evidence type="ECO:0000256" key="4">
    <source>
        <dbReference type="ARBA" id="ARBA00023136"/>
    </source>
</evidence>
<dbReference type="Proteomes" id="UP000194161">
    <property type="component" value="Chromosome"/>
</dbReference>
<keyword evidence="9" id="KW-1185">Reference proteome</keyword>
<dbReference type="KEGG" id="bgm:CAL15_15915"/>
<keyword evidence="3 6" id="KW-1133">Transmembrane helix</keyword>
<accession>A0A1W6ZEI2</accession>
<dbReference type="RefSeq" id="WP_086079490.1">
    <property type="nucleotide sequence ID" value="NZ_CP021111.1"/>
</dbReference>
<feature type="transmembrane region" description="Helical" evidence="6">
    <location>
        <begin position="42"/>
        <end position="66"/>
    </location>
</feature>
<evidence type="ECO:0000313" key="9">
    <source>
        <dbReference type="Proteomes" id="UP000194161"/>
    </source>
</evidence>
<dbReference type="OrthoDB" id="8687514at2"/>
<feature type="region of interest" description="Disordered" evidence="5">
    <location>
        <begin position="84"/>
        <end position="108"/>
    </location>
</feature>
<keyword evidence="1" id="KW-1003">Cell membrane</keyword>
<gene>
    <name evidence="8" type="ORF">CAL15_15915</name>
</gene>
<evidence type="ECO:0000256" key="5">
    <source>
        <dbReference type="SAM" id="MobiDB-lite"/>
    </source>
</evidence>
<name>A0A1W6ZEI2_9BORD</name>
<dbReference type="Pfam" id="PF06305">
    <property type="entry name" value="LapA_dom"/>
    <property type="match status" value="1"/>
</dbReference>
<feature type="domain" description="Lipopolysaccharide assembly protein A" evidence="7">
    <location>
        <begin position="22"/>
        <end position="84"/>
    </location>
</feature>
<organism evidence="8 9">
    <name type="scientific">Bordetella genomosp. 13</name>
    <dbReference type="NCBI Taxonomy" id="463040"/>
    <lineage>
        <taxon>Bacteria</taxon>
        <taxon>Pseudomonadati</taxon>
        <taxon>Pseudomonadota</taxon>
        <taxon>Betaproteobacteria</taxon>
        <taxon>Burkholderiales</taxon>
        <taxon>Alcaligenaceae</taxon>
        <taxon>Bordetella</taxon>
    </lineage>
</organism>
<evidence type="ECO:0000256" key="3">
    <source>
        <dbReference type="ARBA" id="ARBA00022989"/>
    </source>
</evidence>
<feature type="compositionally biased region" description="Low complexity" evidence="5">
    <location>
        <begin position="84"/>
        <end position="99"/>
    </location>
</feature>
<evidence type="ECO:0000313" key="8">
    <source>
        <dbReference type="EMBL" id="ARP95729.1"/>
    </source>
</evidence>
<evidence type="ECO:0000256" key="2">
    <source>
        <dbReference type="ARBA" id="ARBA00022692"/>
    </source>
</evidence>
<reference evidence="8 9" key="1">
    <citation type="submission" date="2017-05" db="EMBL/GenBank/DDBJ databases">
        <title>Complete and WGS of Bordetella genogroups.</title>
        <authorList>
            <person name="Spilker T."/>
            <person name="LiPuma J."/>
        </authorList>
    </citation>
    <scope>NUCLEOTIDE SEQUENCE [LARGE SCALE GENOMIC DNA]</scope>
    <source>
        <strain evidence="8 9">AU7206</strain>
    </source>
</reference>